<sequence>MDSVKVSFENFERTSALMVLLAFNYIDKPSLDQVEQCIEHCDLILYNSEKLEPSDLTCMAMILFNIYKKQPCLELLGDAFILSSFANVVDPLGAETLMLQIGNSFIVKFKQTFSPLLSQLVEFLSRRISTSNLGSLLFSSDTFCEILYSNITRNLRPDIIPSSSFKFGEDLKCVSRKEFKSQNFLEDLLRIGNSNDSNQQMLSLYKTINSTFLSIDSFQTKAHKLALVCQLVVKNKLEMDRNELLNALLVCIHNFHLVFETQSFSHISHSSESMPVSGSNTLCFDLYYFSVFQFYNLLTDLTTLKYPAAENCFYFKNINNRFLQFLWKKVIENLQLLQNKISARQQPKDFKDHYLTSILSSSFEDTHKHQLEEIKSNIEQIMILAEENQRTIDLQIEKAKDRLNHLNQSNLTSQEIRIIKSFGTEMQSLTGIEYE</sequence>
<accession>D2W4P8</accession>
<dbReference type="RefSeq" id="XP_002668696.1">
    <property type="nucleotide sequence ID" value="XM_002668650.1"/>
</dbReference>
<organism evidence="2">
    <name type="scientific">Naegleria gruberi</name>
    <name type="common">Amoeba</name>
    <dbReference type="NCBI Taxonomy" id="5762"/>
    <lineage>
        <taxon>Eukaryota</taxon>
        <taxon>Discoba</taxon>
        <taxon>Heterolobosea</taxon>
        <taxon>Tetramitia</taxon>
        <taxon>Eutetramitia</taxon>
        <taxon>Vahlkampfiidae</taxon>
        <taxon>Naegleria</taxon>
    </lineage>
</organism>
<dbReference type="Proteomes" id="UP000006671">
    <property type="component" value="Unassembled WGS sequence"/>
</dbReference>
<dbReference type="EMBL" id="GG738974">
    <property type="protein sequence ID" value="EFC35952.1"/>
    <property type="molecule type" value="Genomic_DNA"/>
</dbReference>
<evidence type="ECO:0000313" key="1">
    <source>
        <dbReference type="EMBL" id="EFC35952.1"/>
    </source>
</evidence>
<proteinExistence type="predicted"/>
<gene>
    <name evidence="1" type="ORF">NAEGRDRAFT_76383</name>
</gene>
<dbReference type="AlphaFoldDB" id="D2W4P8"/>
<reference evidence="1 2" key="1">
    <citation type="journal article" date="2010" name="Cell">
        <title>The genome of Naegleria gruberi illuminates early eukaryotic versatility.</title>
        <authorList>
            <person name="Fritz-Laylin L.K."/>
            <person name="Prochnik S.E."/>
            <person name="Ginger M.L."/>
            <person name="Dacks J.B."/>
            <person name="Carpenter M.L."/>
            <person name="Field M.C."/>
            <person name="Kuo A."/>
            <person name="Paredez A."/>
            <person name="Chapman J."/>
            <person name="Pham J."/>
            <person name="Shu S."/>
            <person name="Neupane R."/>
            <person name="Cipriano M."/>
            <person name="Mancuso J."/>
            <person name="Tu H."/>
            <person name="Salamov A."/>
            <person name="Lindquist E."/>
            <person name="Shapiro H."/>
            <person name="Lucas S."/>
            <person name="Grigoriev I.V."/>
            <person name="Cande W.Z."/>
            <person name="Fulton C."/>
            <person name="Rokhsar D.S."/>
            <person name="Dawson S.C."/>
        </authorList>
    </citation>
    <scope>NUCLEOTIDE SEQUENCE [LARGE SCALE GENOMIC DNA]</scope>
    <source>
        <strain evidence="1 2">NEG-M</strain>
    </source>
</reference>
<keyword evidence="2" id="KW-1185">Reference proteome</keyword>
<dbReference type="InParanoid" id="D2W4P8"/>
<evidence type="ECO:0000313" key="2">
    <source>
        <dbReference type="Proteomes" id="UP000006671"/>
    </source>
</evidence>
<dbReference type="VEuPathDB" id="AmoebaDB:NAEGRDRAFT_76383"/>
<protein>
    <submittedName>
        <fullName evidence="1">Predicted protein</fullName>
    </submittedName>
</protein>
<dbReference type="KEGG" id="ngr:NAEGRDRAFT_76383"/>
<dbReference type="GeneID" id="8860800"/>
<name>D2W4P8_NAEGR</name>